<comment type="catalytic activity">
    <reaction evidence="2">
        <text>(7R,8S)-7,8-diammoniononanoate + CO2 + ATP = (4R,5S)-dethiobiotin + ADP + phosphate + 3 H(+)</text>
        <dbReference type="Rhea" id="RHEA:15805"/>
        <dbReference type="ChEBI" id="CHEBI:15378"/>
        <dbReference type="ChEBI" id="CHEBI:16526"/>
        <dbReference type="ChEBI" id="CHEBI:30616"/>
        <dbReference type="ChEBI" id="CHEBI:43474"/>
        <dbReference type="ChEBI" id="CHEBI:149469"/>
        <dbReference type="ChEBI" id="CHEBI:149473"/>
        <dbReference type="ChEBI" id="CHEBI:456216"/>
        <dbReference type="EC" id="6.3.3.3"/>
    </reaction>
</comment>
<dbReference type="InterPro" id="IPR004472">
    <property type="entry name" value="DTB_synth_BioD"/>
</dbReference>
<feature type="binding site" evidence="2">
    <location>
        <begin position="176"/>
        <end position="177"/>
    </location>
    <ligand>
        <name>ATP</name>
        <dbReference type="ChEBI" id="CHEBI:30616"/>
    </ligand>
</feature>
<reference evidence="3 4" key="1">
    <citation type="submission" date="2024-09" db="EMBL/GenBank/DDBJ databases">
        <title>Aeromonas strains Genome sequencing and assembly.</title>
        <authorList>
            <person name="Hu X."/>
            <person name="Tang B."/>
        </authorList>
    </citation>
    <scope>NUCLEOTIDE SEQUENCE [LARGE SCALE GENOMIC DNA]</scope>
    <source>
        <strain evidence="3 4">NB23SCDHY001</strain>
    </source>
</reference>
<comment type="caution">
    <text evidence="3">The sequence shown here is derived from an EMBL/GenBank/DDBJ whole genome shotgun (WGS) entry which is preliminary data.</text>
</comment>
<dbReference type="PANTHER" id="PTHR43210:SF5">
    <property type="entry name" value="DETHIOBIOTIN SYNTHETASE"/>
    <property type="match status" value="1"/>
</dbReference>
<feature type="binding site" evidence="2">
    <location>
        <begin position="12"/>
        <end position="17"/>
    </location>
    <ligand>
        <name>ATP</name>
        <dbReference type="ChEBI" id="CHEBI:30616"/>
    </ligand>
</feature>
<feature type="binding site" evidence="2">
    <location>
        <position position="116"/>
    </location>
    <ligand>
        <name>Mg(2+)</name>
        <dbReference type="ChEBI" id="CHEBI:18420"/>
    </ligand>
</feature>
<evidence type="ECO:0000256" key="2">
    <source>
        <dbReference type="HAMAP-Rule" id="MF_00336"/>
    </source>
</evidence>
<dbReference type="RefSeq" id="WP_408788200.1">
    <property type="nucleotide sequence ID" value="NZ_JBGXBU010000001.1"/>
</dbReference>
<evidence type="ECO:0000313" key="3">
    <source>
        <dbReference type="EMBL" id="MFM4892063.1"/>
    </source>
</evidence>
<feature type="binding site" evidence="2">
    <location>
        <position position="16"/>
    </location>
    <ligand>
        <name>Mg(2+)</name>
        <dbReference type="ChEBI" id="CHEBI:18420"/>
    </ligand>
</feature>
<dbReference type="PIRSF" id="PIRSF006755">
    <property type="entry name" value="DTB_synth"/>
    <property type="match status" value="1"/>
</dbReference>
<dbReference type="InterPro" id="IPR027417">
    <property type="entry name" value="P-loop_NTPase"/>
</dbReference>
<gene>
    <name evidence="2 3" type="primary">bioD</name>
    <name evidence="3" type="ORF">ACEUDJ_04110</name>
</gene>
<dbReference type="Pfam" id="PF13500">
    <property type="entry name" value="AAA_26"/>
    <property type="match status" value="1"/>
</dbReference>
<keyword evidence="2" id="KW-0067">ATP-binding</keyword>
<comment type="function">
    <text evidence="2">Catalyzes a mechanistically unusual reaction, the ATP-dependent insertion of CO2 between the N7 and N8 nitrogen atoms of 7,8-diaminopelargonic acid (DAPA, also called 7,8-diammoniononanoate) to form a ureido ring.</text>
</comment>
<dbReference type="HAMAP" id="MF_00336">
    <property type="entry name" value="BioD"/>
    <property type="match status" value="1"/>
</dbReference>
<dbReference type="GO" id="GO:0004141">
    <property type="term" value="F:dethiobiotin synthase activity"/>
    <property type="evidence" value="ECO:0007669"/>
    <property type="project" value="UniProtKB-EC"/>
</dbReference>
<comment type="similarity">
    <text evidence="2">Belongs to the dethiobiotin synthetase family.</text>
</comment>
<keyword evidence="2 3" id="KW-0436">Ligase</keyword>
<evidence type="ECO:0000256" key="1">
    <source>
        <dbReference type="ARBA" id="ARBA00022756"/>
    </source>
</evidence>
<feature type="binding site" evidence="2">
    <location>
        <position position="54"/>
    </location>
    <ligand>
        <name>ATP</name>
        <dbReference type="ChEBI" id="CHEBI:30616"/>
    </ligand>
</feature>
<dbReference type="Proteomes" id="UP001630969">
    <property type="component" value="Unassembled WGS sequence"/>
</dbReference>
<dbReference type="NCBIfam" id="TIGR00347">
    <property type="entry name" value="bioD"/>
    <property type="match status" value="1"/>
</dbReference>
<keyword evidence="1 2" id="KW-0093">Biotin biosynthesis</keyword>
<keyword evidence="2" id="KW-0479">Metal-binding</keyword>
<dbReference type="EC" id="6.3.3.3" evidence="2"/>
<comment type="caution">
    <text evidence="2">Lacks conserved residue(s) required for the propagation of feature annotation.</text>
</comment>
<keyword evidence="2" id="KW-0963">Cytoplasm</keyword>
<protein>
    <recommendedName>
        <fullName evidence="2">ATP-dependent dethiobiotin synthetase BioD</fullName>
        <ecNumber evidence="2">6.3.3.3</ecNumber>
    </recommendedName>
    <alternativeName>
        <fullName evidence="2">DTB synthetase</fullName>
        <shortName evidence="2">DTBS</shortName>
    </alternativeName>
    <alternativeName>
        <fullName evidence="2">Dethiobiotin synthase</fullName>
    </alternativeName>
</protein>
<dbReference type="PANTHER" id="PTHR43210">
    <property type="entry name" value="DETHIOBIOTIN SYNTHETASE"/>
    <property type="match status" value="1"/>
</dbReference>
<comment type="cofactor">
    <cofactor evidence="2">
        <name>Mg(2+)</name>
        <dbReference type="ChEBI" id="CHEBI:18420"/>
    </cofactor>
</comment>
<comment type="subcellular location">
    <subcellularLocation>
        <location evidence="2">Cytoplasm</location>
    </subcellularLocation>
</comment>
<feature type="binding site" evidence="2">
    <location>
        <position position="54"/>
    </location>
    <ligand>
        <name>Mg(2+)</name>
        <dbReference type="ChEBI" id="CHEBI:18420"/>
    </ligand>
</feature>
<dbReference type="CDD" id="cd03109">
    <property type="entry name" value="DTBS"/>
    <property type="match status" value="1"/>
</dbReference>
<comment type="subunit">
    <text evidence="2">Homodimer.</text>
</comment>
<evidence type="ECO:0000313" key="4">
    <source>
        <dbReference type="Proteomes" id="UP001630969"/>
    </source>
</evidence>
<feature type="binding site" evidence="2">
    <location>
        <begin position="205"/>
        <end position="207"/>
    </location>
    <ligand>
        <name>ATP</name>
        <dbReference type="ChEBI" id="CHEBI:30616"/>
    </ligand>
</feature>
<dbReference type="GeneID" id="97219255"/>
<comment type="pathway">
    <text evidence="2">Cofactor biosynthesis; biotin biosynthesis; biotin from 7,8-diaminononanoate: step 1/2.</text>
</comment>
<dbReference type="SUPFAM" id="SSF52540">
    <property type="entry name" value="P-loop containing nucleoside triphosphate hydrolases"/>
    <property type="match status" value="1"/>
</dbReference>
<feature type="active site" evidence="2">
    <location>
        <position position="37"/>
    </location>
</feature>
<keyword evidence="2" id="KW-0547">Nucleotide-binding</keyword>
<accession>A0ABW9GLM9</accession>
<keyword evidence="2" id="KW-0460">Magnesium</keyword>
<sequence>MATFFITGTDTDVGKTLVTRALLQGLSAEGLACAGYKPVSAGCESTPEGLRNRDALLLQQAASVALPYEWVNPFAYAPPIAPHIAATQAGQPIDEAGITAGLRRLEGSGADWVLVEGAGGWHLPLNEHRLLSDWVAQQRLPVVLVVGAKLGCLNHALLTLAAIEQAGLSLAGWVMNRLPCGMSCYEENLATLRQRLPAPLLGEIPTLSDPDSANLREYINISLLRRARYSGSIHR</sequence>
<dbReference type="Gene3D" id="3.40.50.300">
    <property type="entry name" value="P-loop containing nucleotide triphosphate hydrolases"/>
    <property type="match status" value="1"/>
</dbReference>
<feature type="binding site" evidence="2">
    <location>
        <begin position="116"/>
        <end position="119"/>
    </location>
    <ligand>
        <name>ATP</name>
        <dbReference type="ChEBI" id="CHEBI:30616"/>
    </ligand>
</feature>
<organism evidence="3 4">
    <name type="scientific">Aeromonas bivalvium</name>
    <dbReference type="NCBI Taxonomy" id="440079"/>
    <lineage>
        <taxon>Bacteria</taxon>
        <taxon>Pseudomonadati</taxon>
        <taxon>Pseudomonadota</taxon>
        <taxon>Gammaproteobacteria</taxon>
        <taxon>Aeromonadales</taxon>
        <taxon>Aeromonadaceae</taxon>
        <taxon>Aeromonas</taxon>
    </lineage>
</organism>
<dbReference type="EMBL" id="JBGXBU010000001">
    <property type="protein sequence ID" value="MFM4892063.1"/>
    <property type="molecule type" value="Genomic_DNA"/>
</dbReference>
<name>A0ABW9GLM9_9GAMM</name>
<proteinExistence type="inferred from homology"/>
<keyword evidence="4" id="KW-1185">Reference proteome</keyword>